<dbReference type="InterPro" id="IPR009078">
    <property type="entry name" value="Ferritin-like_SF"/>
</dbReference>
<dbReference type="PATRIC" id="fig|1469144.10.peg.1475"/>
<dbReference type="OrthoDB" id="3855078at2"/>
<dbReference type="InterPro" id="IPR029447">
    <property type="entry name" value="DUF4439"/>
</dbReference>
<dbReference type="SUPFAM" id="SSF47240">
    <property type="entry name" value="Ferritin-like"/>
    <property type="match status" value="1"/>
</dbReference>
<dbReference type="Proteomes" id="UP000070188">
    <property type="component" value="Unassembled WGS sequence"/>
</dbReference>
<dbReference type="AlphaFoldDB" id="A0A132MPC0"/>
<dbReference type="Pfam" id="PF14530">
    <property type="entry name" value="DUF4439"/>
    <property type="match status" value="1"/>
</dbReference>
<sequence length="141" mass="15017">MTSMREVDALQAALAAEHAAVYGYGIVGAHLNGAPEEAAQDAFDAHRAQRDRLRGLLLARQATPVAAAPAYRLPFPVTDAASAVRLAVRLEEGVAAAYADLVMVENPALRDLGAQALRECAIRMARWRGSSVPFPGLPERT</sequence>
<gene>
    <name evidence="2" type="ORF">LI90_1337</name>
    <name evidence="3" type="ORF">TH66_08215</name>
</gene>
<dbReference type="Proteomes" id="UP000070659">
    <property type="component" value="Unassembled WGS sequence"/>
</dbReference>
<reference evidence="2" key="2">
    <citation type="submission" date="2015-04" db="EMBL/GenBank/DDBJ databases">
        <title>Physiological reanalysis, assessment of diazotrophy, and genome sequences of multiple isolates of Streptomyces thermoautotrophicus.</title>
        <authorList>
            <person name="MacKellar D.C."/>
            <person name="Lieber L."/>
            <person name="Norman J."/>
            <person name="Bolger A."/>
            <person name="Tobin C."/>
            <person name="Murray J.W."/>
            <person name="Woodward J."/>
            <person name="Friesen M."/>
            <person name="Prell J."/>
        </authorList>
    </citation>
    <scope>NUCLEOTIDE SEQUENCE [LARGE SCALE GENOMIC DNA]</scope>
    <source>
        <strain evidence="2">H1</strain>
    </source>
</reference>
<dbReference type="Gene3D" id="1.20.1260.10">
    <property type="match status" value="1"/>
</dbReference>
<evidence type="ECO:0000313" key="5">
    <source>
        <dbReference type="Proteomes" id="UP000070659"/>
    </source>
</evidence>
<evidence type="ECO:0000313" key="3">
    <source>
        <dbReference type="EMBL" id="KWX04527.1"/>
    </source>
</evidence>
<reference evidence="4" key="3">
    <citation type="submission" date="2015-04" db="EMBL/GenBank/DDBJ databases">
        <title>Physiological reanalysis, assessment of diazotrophy, and genome sequences of multiple isolates of Streptomyces thermoautotrophicus.</title>
        <authorList>
            <person name="MacKellar D.C."/>
            <person name="Lieber L."/>
            <person name="Norman J."/>
            <person name="Bolger A."/>
            <person name="Tobin C."/>
            <person name="Murray J.W."/>
            <person name="Chang R."/>
            <person name="Ford T."/>
            <person name="Nguyen P.Q."/>
            <person name="Woodward J."/>
            <person name="Permingeat H."/>
            <person name="Joshi N.S."/>
            <person name="Silver P.A."/>
            <person name="Usadel B."/>
            <person name="Rutherford A.W."/>
            <person name="Friesen M."/>
            <person name="Prell J."/>
        </authorList>
    </citation>
    <scope>NUCLEOTIDE SEQUENCE [LARGE SCALE GENOMIC DNA]</scope>
    <source>
        <strain evidence="4">H1</strain>
    </source>
</reference>
<dbReference type="EMBL" id="LAXD01000001">
    <property type="protein sequence ID" value="KWW99698.1"/>
    <property type="molecule type" value="Genomic_DNA"/>
</dbReference>
<name>A0A132MPC0_9ACTN</name>
<protein>
    <recommendedName>
        <fullName evidence="1">DUF4439 domain-containing protein</fullName>
    </recommendedName>
</protein>
<evidence type="ECO:0000259" key="1">
    <source>
        <dbReference type="Pfam" id="PF14530"/>
    </source>
</evidence>
<dbReference type="EMBL" id="JYIJ01000015">
    <property type="protein sequence ID" value="KWX04527.1"/>
    <property type="molecule type" value="Genomic_DNA"/>
</dbReference>
<organism evidence="2 4">
    <name type="scientific">Carbonactinospora thermoautotrophica</name>
    <dbReference type="NCBI Taxonomy" id="1469144"/>
    <lineage>
        <taxon>Bacteria</taxon>
        <taxon>Bacillati</taxon>
        <taxon>Actinomycetota</taxon>
        <taxon>Actinomycetes</taxon>
        <taxon>Kitasatosporales</taxon>
        <taxon>Carbonactinosporaceae</taxon>
        <taxon>Carbonactinospora</taxon>
    </lineage>
</organism>
<dbReference type="RefSeq" id="WP_066885493.1">
    <property type="nucleotide sequence ID" value="NZ_CP171739.1"/>
</dbReference>
<dbReference type="CDD" id="cd00657">
    <property type="entry name" value="Ferritin_like"/>
    <property type="match status" value="1"/>
</dbReference>
<proteinExistence type="predicted"/>
<comment type="caution">
    <text evidence="2">The sequence shown here is derived from an EMBL/GenBank/DDBJ whole genome shotgun (WGS) entry which is preliminary data.</text>
</comment>
<accession>A0A132MPC0</accession>
<evidence type="ECO:0000313" key="4">
    <source>
        <dbReference type="Proteomes" id="UP000070188"/>
    </source>
</evidence>
<keyword evidence="4" id="KW-1185">Reference proteome</keyword>
<dbReference type="STRING" id="1469144.LI90_1337"/>
<feature type="domain" description="DUF4439" evidence="1">
    <location>
        <begin position="9"/>
        <end position="139"/>
    </location>
</feature>
<reference evidence="3 5" key="1">
    <citation type="submission" date="2015-02" db="EMBL/GenBank/DDBJ databases">
        <title>Physiological reanalysis, assessment of diazotrophy, and genome sequences of multiple isolates of Streptomyces thermoautotrophicus.</title>
        <authorList>
            <person name="MacKellar D.C."/>
            <person name="Lieber L."/>
            <person name="Norman J."/>
            <person name="Bolger A."/>
            <person name="Tobin C."/>
            <person name="Murray J.W."/>
            <person name="Prell J."/>
        </authorList>
    </citation>
    <scope>NUCLEOTIDE SEQUENCE [LARGE SCALE GENOMIC DNA]</scope>
    <source>
        <strain evidence="3 5">UBT1</strain>
    </source>
</reference>
<evidence type="ECO:0000313" key="2">
    <source>
        <dbReference type="EMBL" id="KWW99698.1"/>
    </source>
</evidence>
<dbReference type="InterPro" id="IPR012347">
    <property type="entry name" value="Ferritin-like"/>
</dbReference>